<dbReference type="SUPFAM" id="SSF53218">
    <property type="entry name" value="Molybdenum cofactor biosynthesis proteins"/>
    <property type="match status" value="1"/>
</dbReference>
<dbReference type="Gene3D" id="3.90.105.10">
    <property type="entry name" value="Molybdopterin biosynthesis moea protein, domain 2"/>
    <property type="match status" value="1"/>
</dbReference>
<protein>
    <recommendedName>
        <fullName evidence="6 10">Molybdopterin molybdenumtransferase</fullName>
        <ecNumber evidence="5 10">2.10.1.1</ecNumber>
    </recommendedName>
</protein>
<evidence type="ECO:0000259" key="11">
    <source>
        <dbReference type="SMART" id="SM00852"/>
    </source>
</evidence>
<dbReference type="InterPro" id="IPR001453">
    <property type="entry name" value="MoaB/Mog_dom"/>
</dbReference>
<dbReference type="SUPFAM" id="SSF53850">
    <property type="entry name" value="Periplasmic binding protein-like II"/>
    <property type="match status" value="1"/>
</dbReference>
<dbReference type="Gene3D" id="2.170.190.11">
    <property type="entry name" value="Molybdopterin biosynthesis moea protein, domain 3"/>
    <property type="match status" value="1"/>
</dbReference>
<keyword evidence="13" id="KW-1185">Reference proteome</keyword>
<dbReference type="Gene3D" id="3.40.980.10">
    <property type="entry name" value="MoaB/Mog-like domain"/>
    <property type="match status" value="1"/>
</dbReference>
<dbReference type="EMBL" id="CTRP01000010">
    <property type="protein sequence ID" value="CQR72271.1"/>
    <property type="molecule type" value="Genomic_DNA"/>
</dbReference>
<dbReference type="RefSeq" id="WP_021166996.1">
    <property type="nucleotide sequence ID" value="NZ_CTRP01000010.1"/>
</dbReference>
<dbReference type="GO" id="GO:0006777">
    <property type="term" value="P:Mo-molybdopterin cofactor biosynthetic process"/>
    <property type="evidence" value="ECO:0007669"/>
    <property type="project" value="UniProtKB-UniRule"/>
</dbReference>
<keyword evidence="10" id="KW-0808">Transferase</keyword>
<evidence type="ECO:0000256" key="9">
    <source>
        <dbReference type="ARBA" id="ARBA00047317"/>
    </source>
</evidence>
<proteinExistence type="inferred from homology"/>
<dbReference type="InterPro" id="IPR036688">
    <property type="entry name" value="MoeA_C_domain_IV_sf"/>
</dbReference>
<dbReference type="GO" id="GO:0005829">
    <property type="term" value="C:cytosol"/>
    <property type="evidence" value="ECO:0007669"/>
    <property type="project" value="TreeGrafter"/>
</dbReference>
<organism evidence="12 13">
    <name type="scientific">Sporomusa ovata</name>
    <dbReference type="NCBI Taxonomy" id="2378"/>
    <lineage>
        <taxon>Bacteria</taxon>
        <taxon>Bacillati</taxon>
        <taxon>Bacillota</taxon>
        <taxon>Negativicutes</taxon>
        <taxon>Selenomonadales</taxon>
        <taxon>Sporomusaceae</taxon>
        <taxon>Sporomusa</taxon>
    </lineage>
</organism>
<evidence type="ECO:0000256" key="7">
    <source>
        <dbReference type="ARBA" id="ARBA00022505"/>
    </source>
</evidence>
<keyword evidence="10" id="KW-0460">Magnesium</keyword>
<dbReference type="GO" id="GO:0046872">
    <property type="term" value="F:metal ion binding"/>
    <property type="evidence" value="ECO:0007669"/>
    <property type="project" value="UniProtKB-UniRule"/>
</dbReference>
<dbReference type="InterPro" id="IPR008284">
    <property type="entry name" value="MoCF_biosynth_CS"/>
</dbReference>
<dbReference type="Pfam" id="PF00994">
    <property type="entry name" value="MoCF_biosynth"/>
    <property type="match status" value="1"/>
</dbReference>
<comment type="function">
    <text evidence="1 10">Catalyzes the insertion of molybdate into adenylated molybdopterin with the concomitant release of AMP.</text>
</comment>
<evidence type="ECO:0000256" key="4">
    <source>
        <dbReference type="ARBA" id="ARBA00010763"/>
    </source>
</evidence>
<evidence type="ECO:0000256" key="6">
    <source>
        <dbReference type="ARBA" id="ARBA00021108"/>
    </source>
</evidence>
<dbReference type="InterPro" id="IPR036135">
    <property type="entry name" value="MoeA_linker/N_sf"/>
</dbReference>
<dbReference type="SUPFAM" id="SSF63867">
    <property type="entry name" value="MoeA C-terminal domain-like"/>
    <property type="match status" value="1"/>
</dbReference>
<evidence type="ECO:0000313" key="12">
    <source>
        <dbReference type="EMBL" id="CQR72271.1"/>
    </source>
</evidence>
<accession>A0A0U1KXW4</accession>
<reference evidence="13" key="1">
    <citation type="submission" date="2015-03" db="EMBL/GenBank/DDBJ databases">
        <authorList>
            <person name="Nijsse Bart"/>
        </authorList>
    </citation>
    <scope>NUCLEOTIDE SEQUENCE [LARGE SCALE GENOMIC DNA]</scope>
</reference>
<evidence type="ECO:0000313" key="13">
    <source>
        <dbReference type="Proteomes" id="UP000049855"/>
    </source>
</evidence>
<gene>
    <name evidence="12" type="ORF">SpAn4DRAFT_2731</name>
</gene>
<keyword evidence="10" id="KW-0479">Metal-binding</keyword>
<sequence>MYKVKAYLDSLPRDQAEKLWWEKLLAVDYFTNLPVEEVSISDALGRVTARCVYARQSVPHYNGAAMDGIAVRAQDTFGAGETTPKKLLVLKAGEPFVDAGCYIVDTGDLMPLGTNAVIMVEDVHLSYGYADIIAAAAPWQHVRVIGEDIVANEMVLAEHHVITPSDIAALLAAGLDSVEVVAKPKVTVIPTGSELVATHQELKPGAILDVNSHMLCAAVTNWGGEPTRHEIVYDDYQKIKTAIVDSLKVSDMVITNAGTSAGTEDFTADILSELGEVLVHGVAIKPGKPVVLAICQGKPVIGLPGYPVSAMLTADLFVRNVLHARQKLPQPEVKTVAATMSRQVYSHIGVEEYVRVSLGEVQGKFVAAPLGRGAGLISSLTKSQGMVVIKETNDGLAAGTVTEVKLFGRQQAGKTILSIGSHDLALEILGVFLGRQAGLSLSCANVGSMGGIMAIRNNEAHIAGIHLLDEKTGEYNVSYVNRYLKNNESWRVVHLAMRDQGLMVLAGNPKGIQGLGDLVRSDIEYVNRQRGAGTRMLLDYQLQKMNIESSKIVGYEKEVGTHMAVAATIAGGSADTGMGIRAAAKALGLDFIPVGQERYDLILNFAPEDERPALIIKILQSPEFQQQVEALGGYDLTDAGKLMALS</sequence>
<feature type="domain" description="MoaB/Mog" evidence="11">
    <location>
        <begin position="187"/>
        <end position="324"/>
    </location>
</feature>
<dbReference type="SMART" id="SM00852">
    <property type="entry name" value="MoCF_biosynth"/>
    <property type="match status" value="1"/>
</dbReference>
<keyword evidence="8 10" id="KW-0501">Molybdenum cofactor biosynthesis</keyword>
<evidence type="ECO:0000256" key="1">
    <source>
        <dbReference type="ARBA" id="ARBA00002901"/>
    </source>
</evidence>
<dbReference type="Proteomes" id="UP000049855">
    <property type="component" value="Unassembled WGS sequence"/>
</dbReference>
<keyword evidence="7 10" id="KW-0500">Molybdenum</keyword>
<comment type="pathway">
    <text evidence="3 10">Cofactor biosynthesis; molybdopterin biosynthesis.</text>
</comment>
<comment type="catalytic activity">
    <reaction evidence="9">
        <text>adenylyl-molybdopterin + molybdate = Mo-molybdopterin + AMP + H(+)</text>
        <dbReference type="Rhea" id="RHEA:35047"/>
        <dbReference type="ChEBI" id="CHEBI:15378"/>
        <dbReference type="ChEBI" id="CHEBI:36264"/>
        <dbReference type="ChEBI" id="CHEBI:62727"/>
        <dbReference type="ChEBI" id="CHEBI:71302"/>
        <dbReference type="ChEBI" id="CHEBI:456215"/>
        <dbReference type="EC" id="2.10.1.1"/>
    </reaction>
</comment>
<dbReference type="InterPro" id="IPR024370">
    <property type="entry name" value="PBP_domain"/>
</dbReference>
<comment type="similarity">
    <text evidence="4 10">Belongs to the MoeA family.</text>
</comment>
<evidence type="ECO:0000256" key="2">
    <source>
        <dbReference type="ARBA" id="ARBA00003487"/>
    </source>
</evidence>
<name>A0A0U1KXW4_9FIRM</name>
<evidence type="ECO:0000256" key="3">
    <source>
        <dbReference type="ARBA" id="ARBA00005046"/>
    </source>
</evidence>
<dbReference type="InterPro" id="IPR038987">
    <property type="entry name" value="MoeA-like"/>
</dbReference>
<dbReference type="InterPro" id="IPR036425">
    <property type="entry name" value="MoaB/Mog-like_dom_sf"/>
</dbReference>
<dbReference type="InterPro" id="IPR005111">
    <property type="entry name" value="MoeA_C_domain_IV"/>
</dbReference>
<dbReference type="PANTHER" id="PTHR10192:SF16">
    <property type="entry name" value="MOLYBDOPTERIN MOLYBDENUMTRANSFERASE"/>
    <property type="match status" value="1"/>
</dbReference>
<dbReference type="Pfam" id="PF12727">
    <property type="entry name" value="PBP_like"/>
    <property type="match status" value="1"/>
</dbReference>
<dbReference type="EC" id="2.10.1.1" evidence="5 10"/>
<dbReference type="NCBIfam" id="TIGR00177">
    <property type="entry name" value="molyb_syn"/>
    <property type="match status" value="1"/>
</dbReference>
<evidence type="ECO:0000256" key="10">
    <source>
        <dbReference type="RuleBase" id="RU365090"/>
    </source>
</evidence>
<dbReference type="GO" id="GO:0061599">
    <property type="term" value="F:molybdopterin molybdotransferase activity"/>
    <property type="evidence" value="ECO:0007669"/>
    <property type="project" value="UniProtKB-UniRule"/>
</dbReference>
<evidence type="ECO:0000256" key="5">
    <source>
        <dbReference type="ARBA" id="ARBA00013269"/>
    </source>
</evidence>
<comment type="cofactor">
    <cofactor evidence="10">
        <name>Mg(2+)</name>
        <dbReference type="ChEBI" id="CHEBI:18420"/>
    </cofactor>
</comment>
<comment type="function">
    <text evidence="2">May be involved in the biosynthesis of molybdopterin.</text>
</comment>
<dbReference type="PANTHER" id="PTHR10192">
    <property type="entry name" value="MOLYBDOPTERIN BIOSYNTHESIS PROTEIN"/>
    <property type="match status" value="1"/>
</dbReference>
<dbReference type="UniPathway" id="UPA00344"/>
<dbReference type="Pfam" id="PF03453">
    <property type="entry name" value="MoeA_N"/>
    <property type="match status" value="1"/>
</dbReference>
<dbReference type="PROSITE" id="PS01079">
    <property type="entry name" value="MOCF_BIOSYNTHESIS_2"/>
    <property type="match status" value="1"/>
</dbReference>
<dbReference type="InterPro" id="IPR005110">
    <property type="entry name" value="MoeA_linker/N"/>
</dbReference>
<dbReference type="NCBIfam" id="NF011068">
    <property type="entry name" value="PRK14498.1"/>
    <property type="match status" value="1"/>
</dbReference>
<dbReference type="Pfam" id="PF03454">
    <property type="entry name" value="MoeA_C"/>
    <property type="match status" value="1"/>
</dbReference>
<dbReference type="SUPFAM" id="SSF63882">
    <property type="entry name" value="MoeA N-terminal region -like"/>
    <property type="match status" value="1"/>
</dbReference>
<dbReference type="Gene3D" id="2.40.340.10">
    <property type="entry name" value="MoeA, C-terminal, domain IV"/>
    <property type="match status" value="1"/>
</dbReference>
<dbReference type="AlphaFoldDB" id="A0A0U1KXW4"/>
<dbReference type="CDD" id="cd00887">
    <property type="entry name" value="MoeA"/>
    <property type="match status" value="1"/>
</dbReference>
<evidence type="ECO:0000256" key="8">
    <source>
        <dbReference type="ARBA" id="ARBA00023150"/>
    </source>
</evidence>